<evidence type="ECO:0000256" key="1">
    <source>
        <dbReference type="SAM" id="MobiDB-lite"/>
    </source>
</evidence>
<comment type="caution">
    <text evidence="3">The sequence shown here is derived from an EMBL/GenBank/DDBJ whole genome shotgun (WGS) entry which is preliminary data.</text>
</comment>
<evidence type="ECO:0000256" key="2">
    <source>
        <dbReference type="SAM" id="Phobius"/>
    </source>
</evidence>
<dbReference type="Proteomes" id="UP001345963">
    <property type="component" value="Unassembled WGS sequence"/>
</dbReference>
<accession>A0ABU7A597</accession>
<sequence>MQYEGNVLTPSSPVDRRAPGDGGAETGRSHYRGCCSILNDTIILRRLNMETEGGGVGMSVQRIAHCLFWSHVMAADTRVAACSGVCDGDAGWTAKFSSRCDPRSVMKTMSGATKSAHFSWFVFPVMFCSLLMVYFLFLQKQAGSLFALYFVSISQTASNAINAQHLE</sequence>
<feature type="transmembrane region" description="Helical" evidence="2">
    <location>
        <begin position="118"/>
        <end position="138"/>
    </location>
</feature>
<keyword evidence="2" id="KW-0472">Membrane</keyword>
<organism evidence="3 4">
    <name type="scientific">Ataeniobius toweri</name>
    <dbReference type="NCBI Taxonomy" id="208326"/>
    <lineage>
        <taxon>Eukaryota</taxon>
        <taxon>Metazoa</taxon>
        <taxon>Chordata</taxon>
        <taxon>Craniata</taxon>
        <taxon>Vertebrata</taxon>
        <taxon>Euteleostomi</taxon>
        <taxon>Actinopterygii</taxon>
        <taxon>Neopterygii</taxon>
        <taxon>Teleostei</taxon>
        <taxon>Neoteleostei</taxon>
        <taxon>Acanthomorphata</taxon>
        <taxon>Ovalentaria</taxon>
        <taxon>Atherinomorphae</taxon>
        <taxon>Cyprinodontiformes</taxon>
        <taxon>Goodeidae</taxon>
        <taxon>Ataeniobius</taxon>
    </lineage>
</organism>
<evidence type="ECO:0000313" key="4">
    <source>
        <dbReference type="Proteomes" id="UP001345963"/>
    </source>
</evidence>
<keyword evidence="2" id="KW-0812">Transmembrane</keyword>
<dbReference type="EMBL" id="JAHUTI010002136">
    <property type="protein sequence ID" value="MED6233269.1"/>
    <property type="molecule type" value="Genomic_DNA"/>
</dbReference>
<feature type="region of interest" description="Disordered" evidence="1">
    <location>
        <begin position="1"/>
        <end position="25"/>
    </location>
</feature>
<reference evidence="3 4" key="1">
    <citation type="submission" date="2021-07" db="EMBL/GenBank/DDBJ databases">
        <authorList>
            <person name="Palmer J.M."/>
        </authorList>
    </citation>
    <scope>NUCLEOTIDE SEQUENCE [LARGE SCALE GENOMIC DNA]</scope>
    <source>
        <strain evidence="3 4">AT_MEX2019</strain>
        <tissue evidence="3">Muscle</tissue>
    </source>
</reference>
<protein>
    <submittedName>
        <fullName evidence="3">Uncharacterized protein</fullName>
    </submittedName>
</protein>
<name>A0ABU7A597_9TELE</name>
<gene>
    <name evidence="3" type="ORF">ATANTOWER_009295</name>
</gene>
<keyword evidence="2" id="KW-1133">Transmembrane helix</keyword>
<evidence type="ECO:0000313" key="3">
    <source>
        <dbReference type="EMBL" id="MED6233269.1"/>
    </source>
</evidence>
<proteinExistence type="predicted"/>
<keyword evidence="4" id="KW-1185">Reference proteome</keyword>